<dbReference type="SUPFAM" id="SSF64376">
    <property type="entry name" value="YlxR-like"/>
    <property type="match status" value="1"/>
</dbReference>
<dbReference type="OrthoDB" id="5244965at2"/>
<dbReference type="STRING" id="1193182.BN11_2880002"/>
<dbReference type="Pfam" id="PF04296">
    <property type="entry name" value="YlxR"/>
    <property type="match status" value="1"/>
</dbReference>
<evidence type="ECO:0000313" key="4">
    <source>
        <dbReference type="Proteomes" id="UP000035763"/>
    </source>
</evidence>
<dbReference type="Proteomes" id="UP000035763">
    <property type="component" value="Unassembled WGS sequence"/>
</dbReference>
<dbReference type="EMBL" id="CAJA01000210">
    <property type="protein sequence ID" value="CCH73518.1"/>
    <property type="molecule type" value="Genomic_DNA"/>
</dbReference>
<gene>
    <name evidence="3" type="ORF">BN11_2880002</name>
</gene>
<proteinExistence type="predicted"/>
<feature type="domain" description="YlxR" evidence="2">
    <location>
        <begin position="22"/>
        <end position="94"/>
    </location>
</feature>
<protein>
    <recommendedName>
        <fullName evidence="2">YlxR domain-containing protein</fullName>
    </recommendedName>
</protein>
<comment type="caution">
    <text evidence="3">The sequence shown here is derived from an EMBL/GenBank/DDBJ whole genome shotgun (WGS) entry which is preliminary data.</text>
</comment>
<dbReference type="InterPro" id="IPR007393">
    <property type="entry name" value="YlxR_dom"/>
</dbReference>
<sequence length="129" mass="13876">MGKTDRTGLRPSTSMAPAGPIRTCIGCRVTDSRSALLRIVAGEGHDGHPAAVPDPAARTPGRGCWLHPDPECLALAVRRRAFPRALRMSAPLEVTLVAAYLEACAPEANLTEPDRKRVNRDEPPMSTQK</sequence>
<evidence type="ECO:0000313" key="3">
    <source>
        <dbReference type="EMBL" id="CCH73518.1"/>
    </source>
</evidence>
<dbReference type="PANTHER" id="PTHR34215">
    <property type="entry name" value="BLL0784 PROTEIN"/>
    <property type="match status" value="1"/>
</dbReference>
<evidence type="ECO:0000256" key="1">
    <source>
        <dbReference type="SAM" id="MobiDB-lite"/>
    </source>
</evidence>
<keyword evidence="4" id="KW-1185">Reference proteome</keyword>
<dbReference type="Gene3D" id="3.30.1230.10">
    <property type="entry name" value="YlxR-like"/>
    <property type="match status" value="1"/>
</dbReference>
<evidence type="ECO:0000259" key="2">
    <source>
        <dbReference type="Pfam" id="PF04296"/>
    </source>
</evidence>
<accession>W6JVM3</accession>
<name>W6JVM3_9MICO</name>
<dbReference type="RefSeq" id="WP_083433797.1">
    <property type="nucleotide sequence ID" value="NZ_HG764815.1"/>
</dbReference>
<dbReference type="InterPro" id="IPR035931">
    <property type="entry name" value="YlxR-like_sf"/>
</dbReference>
<feature type="compositionally biased region" description="Basic and acidic residues" evidence="1">
    <location>
        <begin position="112"/>
        <end position="123"/>
    </location>
</feature>
<dbReference type="PANTHER" id="PTHR34215:SF1">
    <property type="entry name" value="YLXR DOMAIN-CONTAINING PROTEIN"/>
    <property type="match status" value="1"/>
</dbReference>
<dbReference type="InterPro" id="IPR037465">
    <property type="entry name" value="YlxR"/>
</dbReference>
<organism evidence="3 4">
    <name type="scientific">Nostocoides australiense Ben110</name>
    <dbReference type="NCBI Taxonomy" id="1193182"/>
    <lineage>
        <taxon>Bacteria</taxon>
        <taxon>Bacillati</taxon>
        <taxon>Actinomycetota</taxon>
        <taxon>Actinomycetes</taxon>
        <taxon>Micrococcales</taxon>
        <taxon>Intrasporangiaceae</taxon>
        <taxon>Nostocoides</taxon>
    </lineage>
</organism>
<reference evidence="3 4" key="1">
    <citation type="journal article" date="2013" name="ISME J.">
        <title>A metabolic model for members of the genus Tetrasphaera involved in enhanced biological phosphorus removal.</title>
        <authorList>
            <person name="Kristiansen R."/>
            <person name="Nguyen H.T.T."/>
            <person name="Saunders A.M."/>
            <person name="Nielsen J.L."/>
            <person name="Wimmer R."/>
            <person name="Le V.Q."/>
            <person name="McIlroy S.J."/>
            <person name="Petrovski S."/>
            <person name="Seviour R.J."/>
            <person name="Calteau A."/>
            <person name="Nielsen K.L."/>
            <person name="Nielsen P.H."/>
        </authorList>
    </citation>
    <scope>NUCLEOTIDE SEQUENCE [LARGE SCALE GENOMIC DNA]</scope>
    <source>
        <strain evidence="3 4">Ben110</strain>
    </source>
</reference>
<dbReference type="AlphaFoldDB" id="W6JVM3"/>
<feature type="region of interest" description="Disordered" evidence="1">
    <location>
        <begin position="110"/>
        <end position="129"/>
    </location>
</feature>